<proteinExistence type="predicted"/>
<dbReference type="EMBL" id="JBBKZT010000009">
    <property type="protein sequence ID" value="MEJ8848962.1"/>
    <property type="molecule type" value="Genomic_DNA"/>
</dbReference>
<reference evidence="2 3" key="1">
    <citation type="submission" date="2024-03" db="EMBL/GenBank/DDBJ databases">
        <title>Novel species of the genus Variovorax.</title>
        <authorList>
            <person name="Liu Q."/>
            <person name="Xin Y.-H."/>
        </authorList>
    </citation>
    <scope>NUCLEOTIDE SEQUENCE [LARGE SCALE GENOMIC DNA]</scope>
    <source>
        <strain evidence="2 3">KACC 18900</strain>
    </source>
</reference>
<evidence type="ECO:0000259" key="1">
    <source>
        <dbReference type="Pfam" id="PF01695"/>
    </source>
</evidence>
<keyword evidence="3" id="KW-1185">Reference proteome</keyword>
<evidence type="ECO:0000313" key="3">
    <source>
        <dbReference type="Proteomes" id="UP001385892"/>
    </source>
</evidence>
<protein>
    <submittedName>
        <fullName evidence="2">ATP-binding protein</fullName>
    </submittedName>
</protein>
<dbReference type="RefSeq" id="WP_340344095.1">
    <property type="nucleotide sequence ID" value="NZ_JBBKZT010000009.1"/>
</dbReference>
<keyword evidence="2" id="KW-0067">ATP-binding</keyword>
<feature type="domain" description="IstB-like ATP-binding" evidence="1">
    <location>
        <begin position="2"/>
        <end position="40"/>
    </location>
</feature>
<organism evidence="2 3">
    <name type="scientific">Variovorax rhizosphaerae</name>
    <dbReference type="NCBI Taxonomy" id="1836200"/>
    <lineage>
        <taxon>Bacteria</taxon>
        <taxon>Pseudomonadati</taxon>
        <taxon>Pseudomonadota</taxon>
        <taxon>Betaproteobacteria</taxon>
        <taxon>Burkholderiales</taxon>
        <taxon>Comamonadaceae</taxon>
        <taxon>Variovorax</taxon>
    </lineage>
</organism>
<dbReference type="Proteomes" id="UP001385892">
    <property type="component" value="Unassembled WGS sequence"/>
</dbReference>
<gene>
    <name evidence="2" type="ORF">WKW82_20060</name>
</gene>
<dbReference type="Pfam" id="PF01695">
    <property type="entry name" value="IstB_IS21"/>
    <property type="match status" value="1"/>
</dbReference>
<name>A0ABU8WR36_9BURK</name>
<comment type="caution">
    <text evidence="2">The sequence shown here is derived from an EMBL/GenBank/DDBJ whole genome shotgun (WGS) entry which is preliminary data.</text>
</comment>
<keyword evidence="2" id="KW-0547">Nucleotide-binding</keyword>
<dbReference type="InterPro" id="IPR002611">
    <property type="entry name" value="IstB_ATP-bd"/>
</dbReference>
<sequence>MLQDWGKYLADAAMATTILDRLQHRCAMLEVVGKSYLLKAGAARIVITPESSSFDPSCLEPIDWP</sequence>
<dbReference type="GO" id="GO:0005524">
    <property type="term" value="F:ATP binding"/>
    <property type="evidence" value="ECO:0007669"/>
    <property type="project" value="UniProtKB-KW"/>
</dbReference>
<accession>A0ABU8WR36</accession>
<evidence type="ECO:0000313" key="2">
    <source>
        <dbReference type="EMBL" id="MEJ8848962.1"/>
    </source>
</evidence>